<comment type="caution">
    <text evidence="2">The sequence shown here is derived from an EMBL/GenBank/DDBJ whole genome shotgun (WGS) entry which is preliminary data.</text>
</comment>
<keyword evidence="1" id="KW-0472">Membrane</keyword>
<evidence type="ECO:0000313" key="2">
    <source>
        <dbReference type="EMBL" id="OOZ38200.1"/>
    </source>
</evidence>
<proteinExistence type="predicted"/>
<evidence type="ECO:0000256" key="1">
    <source>
        <dbReference type="SAM" id="Phobius"/>
    </source>
</evidence>
<sequence length="78" mass="8810">MLGWALIPAAFFLSMTVTRRSDGIPAKIPLVLFLLCMVIFTGSLGALIVSHLWIEDDLELTKALASSFYFFTFYFKEI</sequence>
<gene>
    <name evidence="2" type="ORF">BOW52_09075</name>
</gene>
<keyword evidence="1" id="KW-1133">Transmembrane helix</keyword>
<reference evidence="2 3" key="1">
    <citation type="submission" date="2016-11" db="EMBL/GenBank/DDBJ databases">
        <title>Mixed transmission modes and dynamic genome evolution in an obligate animal-bacterial symbiosis.</title>
        <authorList>
            <person name="Russell S.L."/>
            <person name="Corbett-Detig R.B."/>
            <person name="Cavanaugh C.M."/>
        </authorList>
    </citation>
    <scope>NUCLEOTIDE SEQUENCE [LARGE SCALE GENOMIC DNA]</scope>
    <source>
        <strain evidence="2">Sp-SM6</strain>
    </source>
</reference>
<name>A0A1T2KZK7_9GAMM</name>
<dbReference type="AlphaFoldDB" id="A0A1T2KZK7"/>
<evidence type="ECO:0000313" key="3">
    <source>
        <dbReference type="Proteomes" id="UP000190198"/>
    </source>
</evidence>
<keyword evidence="3" id="KW-1185">Reference proteome</keyword>
<keyword evidence="1" id="KW-0812">Transmembrane</keyword>
<protein>
    <submittedName>
        <fullName evidence="2">Uncharacterized protein</fullName>
    </submittedName>
</protein>
<dbReference type="EMBL" id="MPRK01000205">
    <property type="protein sequence ID" value="OOZ38200.1"/>
    <property type="molecule type" value="Genomic_DNA"/>
</dbReference>
<organism evidence="2 3">
    <name type="scientific">Solemya elarraichensis gill symbiont</name>
    <dbReference type="NCBI Taxonomy" id="1918949"/>
    <lineage>
        <taxon>Bacteria</taxon>
        <taxon>Pseudomonadati</taxon>
        <taxon>Pseudomonadota</taxon>
        <taxon>Gammaproteobacteria</taxon>
        <taxon>sulfur-oxidizing symbionts</taxon>
    </lineage>
</organism>
<dbReference type="Proteomes" id="UP000190198">
    <property type="component" value="Unassembled WGS sequence"/>
</dbReference>
<feature type="transmembrane region" description="Helical" evidence="1">
    <location>
        <begin position="30"/>
        <end position="54"/>
    </location>
</feature>
<feature type="non-terminal residue" evidence="2">
    <location>
        <position position="78"/>
    </location>
</feature>
<dbReference type="RefSeq" id="WP_217349023.1">
    <property type="nucleotide sequence ID" value="NZ_MPRK01000205.1"/>
</dbReference>
<accession>A0A1T2KZK7</accession>